<evidence type="ECO:0000313" key="4">
    <source>
        <dbReference type="Proteomes" id="UP001197093"/>
    </source>
</evidence>
<proteinExistence type="predicted"/>
<comment type="caution">
    <text evidence="3">The sequence shown here is derived from an EMBL/GenBank/DDBJ whole genome shotgun (WGS) entry which is preliminary data.</text>
</comment>
<name>A0AAD4EPI4_9PEZI</name>
<dbReference type="SUPFAM" id="SSF58022">
    <property type="entry name" value="XRCC4, C-terminal oligomerization domain"/>
    <property type="match status" value="1"/>
</dbReference>
<accession>A0AAD4EPI4</accession>
<dbReference type="EMBL" id="JAHCVI010000005">
    <property type="protein sequence ID" value="KAG7285103.1"/>
    <property type="molecule type" value="Genomic_DNA"/>
</dbReference>
<dbReference type="AlphaFoldDB" id="A0AAD4EPI4"/>
<evidence type="ECO:0008006" key="5">
    <source>
        <dbReference type="Google" id="ProtNLM"/>
    </source>
</evidence>
<evidence type="ECO:0000256" key="2">
    <source>
        <dbReference type="SAM" id="MobiDB-lite"/>
    </source>
</evidence>
<dbReference type="PANTHER" id="PTHR42067">
    <property type="entry name" value="YALI0C15378P"/>
    <property type="match status" value="1"/>
</dbReference>
<protein>
    <recommendedName>
        <fullName evidence="5">Mitotic apparatus protein p62</fullName>
    </recommendedName>
</protein>
<feature type="coiled-coil region" evidence="1">
    <location>
        <begin position="138"/>
        <end position="179"/>
    </location>
</feature>
<sequence>MAPSHIIRVPRTDEEGTFVLGEVTPSGSKPLNVKFVATEGEEPYVVKIRHDRIGELRASSSPCSPEEWESILKALLLGAEPIEGIEAGAEANVGKSITITVRRRVAGINQRLGALTLNHKADEAIQLFDWCGAAALTREQFQETVVAEKAKISDLEARITELRNQLDELTESKKARETEMLEKFCGLLNEKKVKIREQQRLLSTAQVDPSRLDVVRASQASQPKTTAERKPAASRRAKRKALEDASGGGSSSDSDDGFEKVSATNIDKMDVDAEEPPQVSKESPESEDRETTDDDATATGSEADEEEAPPPPPPPKRKPEPKGRASASKAGKGKDVAIHPPKRALRKTTPKAATPPPAEGSETESDDEL</sequence>
<reference evidence="3" key="1">
    <citation type="submission" date="2023-02" db="EMBL/GenBank/DDBJ databases">
        <authorList>
            <person name="Palmer J.M."/>
        </authorList>
    </citation>
    <scope>NUCLEOTIDE SEQUENCE</scope>
    <source>
        <strain evidence="3">FW57</strain>
    </source>
</reference>
<keyword evidence="4" id="KW-1185">Reference proteome</keyword>
<dbReference type="Proteomes" id="UP001197093">
    <property type="component" value="Unassembled WGS sequence"/>
</dbReference>
<evidence type="ECO:0000313" key="3">
    <source>
        <dbReference type="EMBL" id="KAG7285103.1"/>
    </source>
</evidence>
<dbReference type="Gene3D" id="1.20.5.370">
    <property type="match status" value="1"/>
</dbReference>
<organism evidence="3 4">
    <name type="scientific">Staphylotrichum longicolle</name>
    <dbReference type="NCBI Taxonomy" id="669026"/>
    <lineage>
        <taxon>Eukaryota</taxon>
        <taxon>Fungi</taxon>
        <taxon>Dikarya</taxon>
        <taxon>Ascomycota</taxon>
        <taxon>Pezizomycotina</taxon>
        <taxon>Sordariomycetes</taxon>
        <taxon>Sordariomycetidae</taxon>
        <taxon>Sordariales</taxon>
        <taxon>Chaetomiaceae</taxon>
        <taxon>Staphylotrichum</taxon>
    </lineage>
</organism>
<keyword evidence="1" id="KW-0175">Coiled coil</keyword>
<feature type="compositionally biased region" description="Acidic residues" evidence="2">
    <location>
        <begin position="285"/>
        <end position="308"/>
    </location>
</feature>
<feature type="compositionally biased region" description="Basic residues" evidence="2">
    <location>
        <begin position="340"/>
        <end position="349"/>
    </location>
</feature>
<feature type="region of interest" description="Disordered" evidence="2">
    <location>
        <begin position="213"/>
        <end position="369"/>
    </location>
</feature>
<dbReference type="InterPro" id="IPR014751">
    <property type="entry name" value="XRCC4-like_C"/>
</dbReference>
<evidence type="ECO:0000256" key="1">
    <source>
        <dbReference type="SAM" id="Coils"/>
    </source>
</evidence>
<gene>
    <name evidence="3" type="ORF">NEMBOFW57_009723</name>
</gene>
<dbReference type="PANTHER" id="PTHR42067:SF1">
    <property type="entry name" value="MITOTIC APPARATUS PROTEIN P62"/>
    <property type="match status" value="1"/>
</dbReference>